<dbReference type="PANTHER" id="PTHR31065">
    <property type="entry name" value="PLATZ TRANSCRIPTION FACTOR FAMILY PROTEIN"/>
    <property type="match status" value="1"/>
</dbReference>
<dbReference type="GO" id="GO:0010150">
    <property type="term" value="P:leaf senescence"/>
    <property type="evidence" value="ECO:0007669"/>
    <property type="project" value="EnsemblPlants"/>
</dbReference>
<dbReference type="GO" id="GO:0009733">
    <property type="term" value="P:response to auxin"/>
    <property type="evidence" value="ECO:0007669"/>
    <property type="project" value="EnsemblPlants"/>
</dbReference>
<feature type="compositionally biased region" description="Low complexity" evidence="1">
    <location>
        <begin position="41"/>
        <end position="53"/>
    </location>
</feature>
<dbReference type="GO" id="GO:0009735">
    <property type="term" value="P:response to cytokinin"/>
    <property type="evidence" value="ECO:0007669"/>
    <property type="project" value="EnsemblPlants"/>
</dbReference>
<proteinExistence type="predicted"/>
<dbReference type="InterPro" id="IPR006734">
    <property type="entry name" value="PLATZ"/>
</dbReference>
<name>A0A5P1EIU1_ASPOF</name>
<evidence type="ECO:0000313" key="3">
    <source>
        <dbReference type="Proteomes" id="UP000243459"/>
    </source>
</evidence>
<feature type="compositionally biased region" description="Basic and acidic residues" evidence="1">
    <location>
        <begin position="1"/>
        <end position="10"/>
    </location>
</feature>
<sequence>MRRPRVHGEDGGPGVGRGLVEETFFVGCGPREEEEEREETSSASTAAPASAPTASPPTPPAPLLQVRRYVYNDVVRLDDLQKLIDCSYVQSYTINSAKVVFLKQRPNTRPFKGSGNICLTCDRLLQSLPLLLPLLQG</sequence>
<dbReference type="GO" id="GO:0005634">
    <property type="term" value="C:nucleus"/>
    <property type="evidence" value="ECO:0007669"/>
    <property type="project" value="EnsemblPlants"/>
</dbReference>
<protein>
    <submittedName>
        <fullName evidence="2">Uncharacterized protein</fullName>
    </submittedName>
</protein>
<dbReference type="Proteomes" id="UP000243459">
    <property type="component" value="Chromosome 6"/>
</dbReference>
<dbReference type="Pfam" id="PF04640">
    <property type="entry name" value="PLATZ"/>
    <property type="match status" value="1"/>
</dbReference>
<evidence type="ECO:0000256" key="1">
    <source>
        <dbReference type="SAM" id="MobiDB-lite"/>
    </source>
</evidence>
<feature type="region of interest" description="Disordered" evidence="1">
    <location>
        <begin position="1"/>
        <end position="62"/>
    </location>
</feature>
<keyword evidence="3" id="KW-1185">Reference proteome</keyword>
<dbReference type="EMBL" id="CM007386">
    <property type="protein sequence ID" value="ONK65816.1"/>
    <property type="molecule type" value="Genomic_DNA"/>
</dbReference>
<dbReference type="PANTHER" id="PTHR31065:SF46">
    <property type="entry name" value="PLATZ TRANSCRIPTION FACTOR FAMILY PROTEIN-RELATED"/>
    <property type="match status" value="1"/>
</dbReference>
<organism evidence="2 3">
    <name type="scientific">Asparagus officinalis</name>
    <name type="common">Garden asparagus</name>
    <dbReference type="NCBI Taxonomy" id="4686"/>
    <lineage>
        <taxon>Eukaryota</taxon>
        <taxon>Viridiplantae</taxon>
        <taxon>Streptophyta</taxon>
        <taxon>Embryophyta</taxon>
        <taxon>Tracheophyta</taxon>
        <taxon>Spermatophyta</taxon>
        <taxon>Magnoliopsida</taxon>
        <taxon>Liliopsida</taxon>
        <taxon>Asparagales</taxon>
        <taxon>Asparagaceae</taxon>
        <taxon>Asparagoideae</taxon>
        <taxon>Asparagus</taxon>
    </lineage>
</organism>
<dbReference type="Gramene" id="ONK65816">
    <property type="protein sequence ID" value="ONK65816"/>
    <property type="gene ID" value="A4U43_C06F1270"/>
</dbReference>
<gene>
    <name evidence="2" type="ORF">A4U43_C06F1270</name>
</gene>
<accession>A0A5P1EIU1</accession>
<evidence type="ECO:0000313" key="2">
    <source>
        <dbReference type="EMBL" id="ONK65816.1"/>
    </source>
</evidence>
<dbReference type="AlphaFoldDB" id="A0A5P1EIU1"/>
<reference evidence="3" key="1">
    <citation type="journal article" date="2017" name="Nat. Commun.">
        <title>The asparagus genome sheds light on the origin and evolution of a young Y chromosome.</title>
        <authorList>
            <person name="Harkess A."/>
            <person name="Zhou J."/>
            <person name="Xu C."/>
            <person name="Bowers J.E."/>
            <person name="Van der Hulst R."/>
            <person name="Ayyampalayam S."/>
            <person name="Mercati F."/>
            <person name="Riccardi P."/>
            <person name="McKain M.R."/>
            <person name="Kakrana A."/>
            <person name="Tang H."/>
            <person name="Ray J."/>
            <person name="Groenendijk J."/>
            <person name="Arikit S."/>
            <person name="Mathioni S.M."/>
            <person name="Nakano M."/>
            <person name="Shan H."/>
            <person name="Telgmann-Rauber A."/>
            <person name="Kanno A."/>
            <person name="Yue Z."/>
            <person name="Chen H."/>
            <person name="Li W."/>
            <person name="Chen Y."/>
            <person name="Xu X."/>
            <person name="Zhang Y."/>
            <person name="Luo S."/>
            <person name="Chen H."/>
            <person name="Gao J."/>
            <person name="Mao Z."/>
            <person name="Pires J.C."/>
            <person name="Luo M."/>
            <person name="Kudrna D."/>
            <person name="Wing R.A."/>
            <person name="Meyers B.C."/>
            <person name="Yi K."/>
            <person name="Kong H."/>
            <person name="Lavrijsen P."/>
            <person name="Sunseri F."/>
            <person name="Falavigna A."/>
            <person name="Ye Y."/>
            <person name="Leebens-Mack J.H."/>
            <person name="Chen G."/>
        </authorList>
    </citation>
    <scope>NUCLEOTIDE SEQUENCE [LARGE SCALE GENOMIC DNA]</scope>
    <source>
        <strain evidence="3">cv. DH0086</strain>
    </source>
</reference>